<proteinExistence type="predicted"/>
<dbReference type="Proteomes" id="UP001497535">
    <property type="component" value="Unassembled WGS sequence"/>
</dbReference>
<name>A0ACB1AHX9_MELEN</name>
<evidence type="ECO:0000313" key="1">
    <source>
        <dbReference type="EMBL" id="CAK5089926.1"/>
    </source>
</evidence>
<sequence length="1341" mass="153186">MAWFIFILLINFLNFIFINAGSPLIIPGFLYFFLNFLKIIFIEPCQDGLFYYQHYAVYRCVDGHKMFQNCVPLNEPHSLAIAINSTLITPHFRSICVQYAPDSVQFLRTHCVEGTRFMKPNTNLEFSNRRVECLFDRNIQTLRKVVVRKRLCRHKKDAKVEENVHYICKNNAYWPDYCVGADALDGSEIQIKFGEQKSDGINYIYECKINKAATTTTTNITTAITTNKRSKNKKKKRIPDVVNLGPIKCIHYFNSSSIPTLIEIGYQLEFIEGNVIIYCLNNSGWAKKLVVPLAPQVSVECLYPFGSLNLYSCHGLIYSWSLLSQIQLLGCVDPMNLQNWIPLGSNYTNIDGDVLECRKEGLVYVGCKSSTGKYLKIGENEGNPIGGGIGIFEKCEADKGLIKYHKFNCLFGDNIILPGHYFVLSVKGASNLKLRIACERQRLFLGNELIENLNHKAFWYVLTHKDCIDDYGSIIPLEFCRPSGVQIEKPIGCKFGSKNLLPREQMVNSQDILECLPNGQLVKIGCYLESLNITMALGQIEPLPKNHNILIQCQINSTGISFTNGVKNCIKEETGEEFLFGSKDEDSDSIRVCTRKSDLSNLHGVWELTHCLFGTIKVPRGSCFFNKTTEENNQNNSTCNLNDSKGVYKLCEQDKNFKPIFLDASFEYCSPSQNIKATDLNGQIINTQIEEFKQTSFECNYSDWRPKPLPVELENASEEEEIDEYIDDEEYSEEEEEELKTAEEIEEVEEEKENKFLKKQSKIQNKLMMEEEIGGIRIKDPTLEEIVEEEQNELLEAPKEEENKTSKTFEETLLLDKFKLENMTTTTLATILTTTKQSLETTTEENKLEATTTENKLEYLLEINMENNNKLETTTEQNKLENINLTTQTSKRYIPTTSEQTPEQTTQQQTNTTNNMFVLSNETILEEFEEEIIEELSTIKPSIQEGKNLNQNFEQTTNFKTTTQLPPISSEFEETFQLDEVREEVKPIQTTTTTNVLLEGYVEEIILEQQQTTTQLPLFLLPTTPEQQQTLINKSETSSNVSIVKNKEEIGDNTKNDKIIITTFFNTVDEKIIPAEVQPIPPPPTYDYNKELDVLVEFNLEKTLKRKECEDNEENNKVFECKNRLSEHFCSAFKSMCLFPTGDSAIHSVALIHTLHYLRHFIGGGNMRANLRFAANFLETGLAQTLVDRQEINRMIIKIGDLLNLFPSEDDLAELLLSAEGGPIIERMLQLKKESVYQCGISRINCNSPTTNDLPSLTINLSKVLNCKRKWQSCLRVANAKLAKEFELLLWHFRAQLLPYPHGAIWLLCSKTCGRCLPVAIADGNIESWKEENPNLIEINK</sequence>
<evidence type="ECO:0000313" key="2">
    <source>
        <dbReference type="Proteomes" id="UP001497535"/>
    </source>
</evidence>
<dbReference type="EMBL" id="CAVMJV010000080">
    <property type="protein sequence ID" value="CAK5089926.1"/>
    <property type="molecule type" value="Genomic_DNA"/>
</dbReference>
<keyword evidence="2" id="KW-1185">Reference proteome</keyword>
<comment type="caution">
    <text evidence="1">The sequence shown here is derived from an EMBL/GenBank/DDBJ whole genome shotgun (WGS) entry which is preliminary data.</text>
</comment>
<protein>
    <submittedName>
        <fullName evidence="1">Uncharacterized protein</fullName>
    </submittedName>
</protein>
<gene>
    <name evidence="1" type="ORF">MENTE1834_LOCUS37685</name>
</gene>
<accession>A0ACB1AHX9</accession>
<organism evidence="1 2">
    <name type="scientific">Meloidogyne enterolobii</name>
    <name type="common">Root-knot nematode worm</name>
    <name type="synonym">Meloidogyne mayaguensis</name>
    <dbReference type="NCBI Taxonomy" id="390850"/>
    <lineage>
        <taxon>Eukaryota</taxon>
        <taxon>Metazoa</taxon>
        <taxon>Ecdysozoa</taxon>
        <taxon>Nematoda</taxon>
        <taxon>Chromadorea</taxon>
        <taxon>Rhabditida</taxon>
        <taxon>Tylenchina</taxon>
        <taxon>Tylenchomorpha</taxon>
        <taxon>Tylenchoidea</taxon>
        <taxon>Meloidogynidae</taxon>
        <taxon>Meloidogyninae</taxon>
        <taxon>Meloidogyne</taxon>
    </lineage>
</organism>
<reference evidence="1" key="1">
    <citation type="submission" date="2023-11" db="EMBL/GenBank/DDBJ databases">
        <authorList>
            <person name="Poullet M."/>
        </authorList>
    </citation>
    <scope>NUCLEOTIDE SEQUENCE</scope>
    <source>
        <strain evidence="1">E1834</strain>
    </source>
</reference>